<dbReference type="STRING" id="1136941.ACH46_10240"/>
<dbReference type="AlphaFoldDB" id="A0A0N9NCL0"/>
<reference evidence="4" key="1">
    <citation type="submission" date="2015-06" db="EMBL/GenBank/DDBJ databases">
        <title>Complete genome sequence and metabolic analysis of phthalate degradation pathway in Gordonia sp. QH-11.</title>
        <authorList>
            <person name="Jin D."/>
            <person name="Kong X."/>
            <person name="Bai Z."/>
        </authorList>
    </citation>
    <scope>NUCLEOTIDE SEQUENCE [LARGE SCALE GENOMIC DNA]</scope>
    <source>
        <strain evidence="4">QH-11</strain>
    </source>
</reference>
<keyword evidence="4" id="KW-1185">Reference proteome</keyword>
<dbReference type="KEGG" id="goq:ACH46_10240"/>
<reference evidence="3 4" key="2">
    <citation type="journal article" date="2017" name="Int. J. Syst. Evol. Microbiol.">
        <title>Gordonia phthalatica sp. nov., a di-n-butyl phthalate-degrading bacterium isolated from activated sludge.</title>
        <authorList>
            <person name="Jin D."/>
            <person name="Kong X."/>
            <person name="Jia M."/>
            <person name="Yu X."/>
            <person name="Wang X."/>
            <person name="Zhuang X."/>
            <person name="Deng Y."/>
            <person name="Bai Z."/>
        </authorList>
    </citation>
    <scope>NUCLEOTIDE SEQUENCE [LARGE SCALE GENOMIC DNA]</scope>
    <source>
        <strain evidence="3 4">QH-11</strain>
    </source>
</reference>
<dbReference type="EMBL" id="CP011853">
    <property type="protein sequence ID" value="ALG84809.1"/>
    <property type="molecule type" value="Genomic_DNA"/>
</dbReference>
<evidence type="ECO:0000256" key="1">
    <source>
        <dbReference type="SAM" id="Phobius"/>
    </source>
</evidence>
<keyword evidence="1" id="KW-0472">Membrane</keyword>
<dbReference type="Pfam" id="PF13531">
    <property type="entry name" value="SBP_bac_11"/>
    <property type="match status" value="1"/>
</dbReference>
<evidence type="ECO:0000313" key="3">
    <source>
        <dbReference type="EMBL" id="ALG84809.1"/>
    </source>
</evidence>
<feature type="transmembrane region" description="Helical" evidence="1">
    <location>
        <begin position="12"/>
        <end position="34"/>
    </location>
</feature>
<dbReference type="Gene3D" id="3.40.50.410">
    <property type="entry name" value="von Willebrand factor, type A domain"/>
    <property type="match status" value="1"/>
</dbReference>
<dbReference type="RefSeq" id="WP_062392804.1">
    <property type="nucleotide sequence ID" value="NZ_CP011853.1"/>
</dbReference>
<keyword evidence="1" id="KW-1133">Transmembrane helix</keyword>
<dbReference type="InterPro" id="IPR002035">
    <property type="entry name" value="VWF_A"/>
</dbReference>
<gene>
    <name evidence="3" type="ORF">ACH46_10240</name>
</gene>
<keyword evidence="1" id="KW-0812">Transmembrane</keyword>
<proteinExistence type="predicted"/>
<dbReference type="SUPFAM" id="SSF53300">
    <property type="entry name" value="vWA-like"/>
    <property type="match status" value="1"/>
</dbReference>
<dbReference type="PATRIC" id="fig|1136941.3.peg.2079"/>
<name>A0A0N9NCL0_9ACTN</name>
<evidence type="ECO:0000259" key="2">
    <source>
        <dbReference type="PROSITE" id="PS50234"/>
    </source>
</evidence>
<organism evidence="3 4">
    <name type="scientific">Gordonia phthalatica</name>
    <dbReference type="NCBI Taxonomy" id="1136941"/>
    <lineage>
        <taxon>Bacteria</taxon>
        <taxon>Bacillati</taxon>
        <taxon>Actinomycetota</taxon>
        <taxon>Actinomycetes</taxon>
        <taxon>Mycobacteriales</taxon>
        <taxon>Gordoniaceae</taxon>
        <taxon>Gordonia</taxon>
    </lineage>
</organism>
<feature type="domain" description="VWFA" evidence="2">
    <location>
        <begin position="329"/>
        <end position="525"/>
    </location>
</feature>
<evidence type="ECO:0000313" key="4">
    <source>
        <dbReference type="Proteomes" id="UP000063789"/>
    </source>
</evidence>
<accession>A0A0N9NCL0</accession>
<dbReference type="Pfam" id="PF00092">
    <property type="entry name" value="VWA"/>
    <property type="match status" value="1"/>
</dbReference>
<dbReference type="PROSITE" id="PS50234">
    <property type="entry name" value="VWFA"/>
    <property type="match status" value="1"/>
</dbReference>
<dbReference type="OrthoDB" id="5621159at2"/>
<dbReference type="Proteomes" id="UP000063789">
    <property type="component" value="Chromosome"/>
</dbReference>
<dbReference type="InterPro" id="IPR036465">
    <property type="entry name" value="vWFA_dom_sf"/>
</dbReference>
<sequence>MGDHRSTAMSTTGLRVGISVALVALLAGGAFVVWQNNRDTCGDVRQVSVIADSGVKDYVERLAERAEAGSCLDFTVEAVAPSHTNERLSQRKPAQIWVAESQARIRQVRTALGRSWSDIGPSLGVSPVVLAGRDLPSDPTWTDILSDPKVHVDPPAQSDVSNAAVVGALAEVSSGSLTHQSLIEDLTKRGLMMNNNDGTSDLAKIADGAKPAVTLTTESAFVKFTRTKPSSGVEAIVPRAGTVNLDYRIADVSQSSDQGLAAEAIRAIVDVLQTDDGRAIRDEAGIRPPDGSPLAGDAGVGEFTVLRQPNRELVDNILRKWGALTKPIRSLVVQDVSGSMTKETDGRSRAELLREASLFGLKQFPKNTALGYWAFSINRGGDNKDYREILPIRPLSEKVDGVTQRVLLGKAVDETLSDLAGGTGLYDTTLAAFRSVYDSYDPAYSNSVIIMTDGRNEDPDSITLQNLVSELNIMKNPARRIPIIAVGISEDADEAALKKIAEATGGQAFIARDPKDIGAILLQAVSFRAEGA</sequence>
<protein>
    <submittedName>
        <fullName evidence="3">von Willebrand factor type A</fullName>
    </submittedName>
</protein>